<dbReference type="GO" id="GO:0005576">
    <property type="term" value="C:extracellular region"/>
    <property type="evidence" value="ECO:0007669"/>
    <property type="project" value="InterPro"/>
</dbReference>
<organism evidence="3 4">
    <name type="scientific">Actinia tenebrosa</name>
    <name type="common">Australian red waratah sea anemone</name>
    <dbReference type="NCBI Taxonomy" id="6105"/>
    <lineage>
        <taxon>Eukaryota</taxon>
        <taxon>Metazoa</taxon>
        <taxon>Cnidaria</taxon>
        <taxon>Anthozoa</taxon>
        <taxon>Hexacorallia</taxon>
        <taxon>Actiniaria</taxon>
        <taxon>Actiniidae</taxon>
        <taxon>Actinia</taxon>
    </lineage>
</organism>
<feature type="signal peptide" evidence="1">
    <location>
        <begin position="1"/>
        <end position="18"/>
    </location>
</feature>
<dbReference type="SMART" id="SM00198">
    <property type="entry name" value="SCP"/>
    <property type="match status" value="1"/>
</dbReference>
<feature type="chain" id="PRO_5028234480" evidence="1">
    <location>
        <begin position="19"/>
        <end position="202"/>
    </location>
</feature>
<dbReference type="InterPro" id="IPR034113">
    <property type="entry name" value="SCP_GAPR1-like"/>
</dbReference>
<keyword evidence="3" id="KW-1185">Reference proteome</keyword>
<dbReference type="AlphaFoldDB" id="A0A6P8HI24"/>
<dbReference type="RefSeq" id="XP_031554588.1">
    <property type="nucleotide sequence ID" value="XM_031698728.1"/>
</dbReference>
<dbReference type="Proteomes" id="UP000515163">
    <property type="component" value="Unplaced"/>
</dbReference>
<dbReference type="PANTHER" id="PTHR10334">
    <property type="entry name" value="CYSTEINE-RICH SECRETORY PROTEIN-RELATED"/>
    <property type="match status" value="1"/>
</dbReference>
<dbReference type="InterPro" id="IPR001283">
    <property type="entry name" value="CRISP-related"/>
</dbReference>
<dbReference type="PROSITE" id="PS01009">
    <property type="entry name" value="CRISP_1"/>
    <property type="match status" value="1"/>
</dbReference>
<dbReference type="InterPro" id="IPR014044">
    <property type="entry name" value="CAP_dom"/>
</dbReference>
<protein>
    <submittedName>
        <fullName evidence="4">Golgi-associated plant pathogenesis-related protein 1-like</fullName>
    </submittedName>
</protein>
<dbReference type="Gene3D" id="3.40.33.10">
    <property type="entry name" value="CAP"/>
    <property type="match status" value="1"/>
</dbReference>
<evidence type="ECO:0000313" key="3">
    <source>
        <dbReference type="Proteomes" id="UP000515163"/>
    </source>
</evidence>
<evidence type="ECO:0000259" key="2">
    <source>
        <dbReference type="SMART" id="SM00198"/>
    </source>
</evidence>
<dbReference type="SUPFAM" id="SSF55797">
    <property type="entry name" value="PR-1-like"/>
    <property type="match status" value="1"/>
</dbReference>
<feature type="domain" description="SCP" evidence="2">
    <location>
        <begin position="19"/>
        <end position="159"/>
    </location>
</feature>
<evidence type="ECO:0000313" key="4">
    <source>
        <dbReference type="RefSeq" id="XP_031554588.1"/>
    </source>
</evidence>
<dbReference type="KEGG" id="aten:116291553"/>
<dbReference type="FunFam" id="3.40.33.10:FF:000002">
    <property type="entry name" value="Golgi-associated plant pathogenesis-related protein 1"/>
    <property type="match status" value="1"/>
</dbReference>
<dbReference type="InParanoid" id="A0A6P8HI24"/>
<sequence>MFYTVVLLFGAFALSAMADYAQETLEAHNTYRKIHDAQPLSLSNDLSSSAARYARKLAGMGYLKHSPRNSRPGVGENLIYRCSSRGDPLPPSQAVKELYDEICVYDFRRPGYAMATGHFTQLVWKGSSELGVGTATSRKRGMNCLWVVFRYRKGGNITNRGYFEANVVKGSFDRRYCNRDEEIRKDEPEFTELESGDDEERP</sequence>
<name>A0A6P8HI24_ACTTE</name>
<reference evidence="4" key="1">
    <citation type="submission" date="2025-08" db="UniProtKB">
        <authorList>
            <consortium name="RefSeq"/>
        </authorList>
    </citation>
    <scope>IDENTIFICATION</scope>
    <source>
        <tissue evidence="4">Tentacle</tissue>
    </source>
</reference>
<dbReference type="GeneID" id="116291553"/>
<keyword evidence="1" id="KW-0732">Signal</keyword>
<evidence type="ECO:0000256" key="1">
    <source>
        <dbReference type="SAM" id="SignalP"/>
    </source>
</evidence>
<dbReference type="Pfam" id="PF00188">
    <property type="entry name" value="CAP"/>
    <property type="match status" value="1"/>
</dbReference>
<dbReference type="InterPro" id="IPR018244">
    <property type="entry name" value="Allrgn_V5/Tpx1_CS"/>
</dbReference>
<dbReference type="CDD" id="cd05382">
    <property type="entry name" value="CAP_GAPR1-like"/>
    <property type="match status" value="1"/>
</dbReference>
<gene>
    <name evidence="4" type="primary">LOC116291553</name>
</gene>
<dbReference type="OrthoDB" id="5976660at2759"/>
<accession>A0A6P8HI24</accession>
<dbReference type="InterPro" id="IPR035940">
    <property type="entry name" value="CAP_sf"/>
</dbReference>
<proteinExistence type="predicted"/>